<evidence type="ECO:0000256" key="14">
    <source>
        <dbReference type="ARBA" id="ARBA00023136"/>
    </source>
</evidence>
<keyword evidence="27" id="KW-1185">Reference proteome</keyword>
<comment type="caution">
    <text evidence="26">The sequence shown here is derived from an EMBL/GenBank/DDBJ whole genome shotgun (WGS) entry which is preliminary data.</text>
</comment>
<dbReference type="GO" id="GO:0000166">
    <property type="term" value="F:nucleotide binding"/>
    <property type="evidence" value="ECO:0007669"/>
    <property type="project" value="UniProtKB-KW"/>
</dbReference>
<evidence type="ECO:0000256" key="4">
    <source>
        <dbReference type="ARBA" id="ARBA00006462"/>
    </source>
</evidence>
<name>A0A2G5USK0_9PELO</name>
<evidence type="ECO:0000256" key="9">
    <source>
        <dbReference type="ARBA" id="ARBA00022692"/>
    </source>
</evidence>
<dbReference type="GO" id="GO:0016263">
    <property type="term" value="F:glycoprotein-N-acetylgalactosamine 3-beta-galactosyltransferase activity"/>
    <property type="evidence" value="ECO:0007669"/>
    <property type="project" value="UniProtKB-EC"/>
</dbReference>
<evidence type="ECO:0000256" key="17">
    <source>
        <dbReference type="ARBA" id="ARBA00023211"/>
    </source>
</evidence>
<evidence type="ECO:0000256" key="15">
    <source>
        <dbReference type="ARBA" id="ARBA00023157"/>
    </source>
</evidence>
<evidence type="ECO:0000256" key="5">
    <source>
        <dbReference type="ARBA" id="ARBA00011748"/>
    </source>
</evidence>
<evidence type="ECO:0000256" key="19">
    <source>
        <dbReference type="ARBA" id="ARBA00041226"/>
    </source>
</evidence>
<keyword evidence="7" id="KW-0328">Glycosyltransferase</keyword>
<sequence length="444" mass="50692">MTLLFWPLDSFINVGCHVAHLAFCLINIFFDLYYRFATIRHPFSKSFSIFRCADRMANWPRVSPIAYVALGVLLGLTLSIVSQSGNSAYDAASRIAIIRANRNDPQLEEHDHAHGNDPHGDEEVDDHHANFAPVQFHSNDSSHSHDGESVIADEVAKKVRVFCWILTGKQNHEKRAKHVKATWAKRCNKYVFMSSEEDAELPAINLNVSEGRDYLWAKTKGAFKYIYDHHLNDFDWFLKADDDTYVVMENLRFMLLAHSPDEPIHFGCKFKPFTQGGYHSGGAGYVLSREALKKFIEVALPDKSLCSQNHGGAEDAEMGKCLEKVGVKAGDSRDADGHHRFMPFVPEHHLSPGHVDPKFWFWQYTYYPMDQGPTCCSDYAVSFHYVSPNLMYVLEYLIYHLKPFGIDRAIRVPKNDTIIHTAYSISRSERGQDDAFRERPELPV</sequence>
<dbReference type="GO" id="GO:0016020">
    <property type="term" value="C:membrane"/>
    <property type="evidence" value="ECO:0007669"/>
    <property type="project" value="UniProtKB-SubCell"/>
</dbReference>
<evidence type="ECO:0000256" key="11">
    <source>
        <dbReference type="ARBA" id="ARBA00022741"/>
    </source>
</evidence>
<keyword evidence="13 24" id="KW-1133">Transmembrane helix</keyword>
<gene>
    <name evidence="26" type="primary">Cni-C38H2.2</name>
    <name evidence="26" type="synonym">Cnig_chr_III.g9570</name>
    <name evidence="26" type="ORF">B9Z55_009570</name>
</gene>
<keyword evidence="11" id="KW-0547">Nucleotide-binding</keyword>
<evidence type="ECO:0000256" key="6">
    <source>
        <dbReference type="ARBA" id="ARBA00012557"/>
    </source>
</evidence>
<evidence type="ECO:0000256" key="16">
    <source>
        <dbReference type="ARBA" id="ARBA00023180"/>
    </source>
</evidence>
<keyword evidence="15" id="KW-1015">Disulfide bond</keyword>
<dbReference type="Proteomes" id="UP000230233">
    <property type="component" value="Chromosome III"/>
</dbReference>
<evidence type="ECO:0000313" key="27">
    <source>
        <dbReference type="Proteomes" id="UP000230233"/>
    </source>
</evidence>
<comment type="function">
    <text evidence="22">Glycosyltransferase that generates the core 1 O-glycan Gal-beta1-3GalNAc-alpha1-Ser/Thr (T antigen), which is a precursor for many extended O-glycans in glycoproteins.</text>
</comment>
<dbReference type="Pfam" id="PF02434">
    <property type="entry name" value="Fringe"/>
    <property type="match status" value="1"/>
</dbReference>
<evidence type="ECO:0000256" key="7">
    <source>
        <dbReference type="ARBA" id="ARBA00022676"/>
    </source>
</evidence>
<evidence type="ECO:0000256" key="3">
    <source>
        <dbReference type="ARBA" id="ARBA00004922"/>
    </source>
</evidence>
<keyword evidence="16" id="KW-0325">Glycoprotein</keyword>
<feature type="transmembrane region" description="Helical" evidence="24">
    <location>
        <begin position="65"/>
        <end position="82"/>
    </location>
</feature>
<evidence type="ECO:0000256" key="23">
    <source>
        <dbReference type="SAM" id="MobiDB-lite"/>
    </source>
</evidence>
<dbReference type="OrthoDB" id="414175at2759"/>
<evidence type="ECO:0000256" key="13">
    <source>
        <dbReference type="ARBA" id="ARBA00022989"/>
    </source>
</evidence>
<evidence type="ECO:0000256" key="10">
    <source>
        <dbReference type="ARBA" id="ARBA00022723"/>
    </source>
</evidence>
<dbReference type="GO" id="GO:0030145">
    <property type="term" value="F:manganese ion binding"/>
    <property type="evidence" value="ECO:0007669"/>
    <property type="project" value="UniProtKB-ARBA"/>
</dbReference>
<evidence type="ECO:0000256" key="12">
    <source>
        <dbReference type="ARBA" id="ARBA00022968"/>
    </source>
</evidence>
<evidence type="ECO:0000256" key="1">
    <source>
        <dbReference type="ARBA" id="ARBA00001936"/>
    </source>
</evidence>
<evidence type="ECO:0000256" key="24">
    <source>
        <dbReference type="SAM" id="Phobius"/>
    </source>
</evidence>
<keyword evidence="14 24" id="KW-0472">Membrane</keyword>
<evidence type="ECO:0000256" key="18">
    <source>
        <dbReference type="ARBA" id="ARBA00040898"/>
    </source>
</evidence>
<dbReference type="EMBL" id="PDUG01000003">
    <property type="protein sequence ID" value="PIC42518.1"/>
    <property type="molecule type" value="Genomic_DNA"/>
</dbReference>
<feature type="region of interest" description="Disordered" evidence="23">
    <location>
        <begin position="107"/>
        <end position="126"/>
    </location>
</feature>
<dbReference type="STRING" id="1611254.A0A2G5USK0"/>
<dbReference type="PANTHER" id="PTHR23033:SF14">
    <property type="entry name" value="GLYCOPROTEIN-N-ACETYLGALACTOSAMINE 3-BETA-GALACTOSYLTRANSFERASE 1-RELATED"/>
    <property type="match status" value="1"/>
</dbReference>
<evidence type="ECO:0000256" key="8">
    <source>
        <dbReference type="ARBA" id="ARBA00022679"/>
    </source>
</evidence>
<dbReference type="InterPro" id="IPR026050">
    <property type="entry name" value="C1GALT1/C1GALT1_chp1"/>
</dbReference>
<proteinExistence type="inferred from homology"/>
<dbReference type="UniPathway" id="UPA00378"/>
<dbReference type="FunFam" id="3.90.550.50:FF:000017">
    <property type="entry name" value="Glycoprotein-N-acetylgalactosamine 3-beta-galactosyltransferase 1"/>
    <property type="match status" value="1"/>
</dbReference>
<evidence type="ECO:0000256" key="2">
    <source>
        <dbReference type="ARBA" id="ARBA00004606"/>
    </source>
</evidence>
<dbReference type="InterPro" id="IPR003378">
    <property type="entry name" value="Fringe-like_glycosylTrfase"/>
</dbReference>
<dbReference type="EC" id="2.4.1.122" evidence="6"/>
<accession>A0A2G5USK0</accession>
<evidence type="ECO:0000313" key="26">
    <source>
        <dbReference type="EMBL" id="PIC42518.1"/>
    </source>
</evidence>
<keyword evidence="17" id="KW-0464">Manganese</keyword>
<evidence type="ECO:0000256" key="21">
    <source>
        <dbReference type="ARBA" id="ARBA00043065"/>
    </source>
</evidence>
<comment type="subunit">
    <text evidence="5">Homodimer; disulfide-linked.</text>
</comment>
<dbReference type="PANTHER" id="PTHR23033">
    <property type="entry name" value="BETA1,3-GALACTOSYLTRANSFERASE"/>
    <property type="match status" value="1"/>
</dbReference>
<reference evidence="27" key="1">
    <citation type="submission" date="2017-10" db="EMBL/GenBank/DDBJ databases">
        <title>Rapid genome shrinkage in a self-fertile nematode reveals novel sperm competition proteins.</title>
        <authorList>
            <person name="Yin D."/>
            <person name="Schwarz E.M."/>
            <person name="Thomas C.G."/>
            <person name="Felde R.L."/>
            <person name="Korf I.F."/>
            <person name="Cutter A.D."/>
            <person name="Schartner C.M."/>
            <person name="Ralston E.J."/>
            <person name="Meyer B.J."/>
            <person name="Haag E.S."/>
        </authorList>
    </citation>
    <scope>NUCLEOTIDE SEQUENCE [LARGE SCALE GENOMIC DNA]</scope>
    <source>
        <strain evidence="27">JU1422</strain>
    </source>
</reference>
<comment type="cofactor">
    <cofactor evidence="1">
        <name>Mn(2+)</name>
        <dbReference type="ChEBI" id="CHEBI:29035"/>
    </cofactor>
</comment>
<dbReference type="AlphaFoldDB" id="A0A2G5USK0"/>
<comment type="subcellular location">
    <subcellularLocation>
        <location evidence="2">Membrane</location>
        <topology evidence="2">Single-pass type II membrane protein</topology>
    </subcellularLocation>
</comment>
<feature type="transmembrane region" description="Helical" evidence="24">
    <location>
        <begin position="12"/>
        <end position="34"/>
    </location>
</feature>
<evidence type="ECO:0000256" key="20">
    <source>
        <dbReference type="ARBA" id="ARBA00042009"/>
    </source>
</evidence>
<keyword evidence="10" id="KW-0479">Metal-binding</keyword>
<organism evidence="26 27">
    <name type="scientific">Caenorhabditis nigoni</name>
    <dbReference type="NCBI Taxonomy" id="1611254"/>
    <lineage>
        <taxon>Eukaryota</taxon>
        <taxon>Metazoa</taxon>
        <taxon>Ecdysozoa</taxon>
        <taxon>Nematoda</taxon>
        <taxon>Chromadorea</taxon>
        <taxon>Rhabditida</taxon>
        <taxon>Rhabditina</taxon>
        <taxon>Rhabditomorpha</taxon>
        <taxon>Rhabditoidea</taxon>
        <taxon>Rhabditidae</taxon>
        <taxon>Peloderinae</taxon>
        <taxon>Caenorhabditis</taxon>
    </lineage>
</organism>
<protein>
    <recommendedName>
        <fullName evidence="18">Glycoprotein-N-acetylgalactosamine 3-beta-galactosyltransferase 1</fullName>
        <ecNumber evidence="6">2.4.1.122</ecNumber>
    </recommendedName>
    <alternativeName>
        <fullName evidence="20">Core 1 O-glycan T-synthase</fullName>
    </alternativeName>
    <alternativeName>
        <fullName evidence="21">Core 1 UDP-galactose:N-acetylgalactosamine-alpha-R beta 1,3-galactosyltransferase 1</fullName>
    </alternativeName>
    <alternativeName>
        <fullName evidence="19">Core 1 beta1,3-galactosyltransferase 1</fullName>
    </alternativeName>
</protein>
<dbReference type="Gene3D" id="3.90.550.50">
    <property type="match status" value="1"/>
</dbReference>
<feature type="domain" description="Fringe-like glycosyltransferase" evidence="25">
    <location>
        <begin position="160"/>
        <end position="332"/>
    </location>
</feature>
<keyword evidence="12" id="KW-0735">Signal-anchor</keyword>
<comment type="pathway">
    <text evidence="3">Protein modification; protein glycosylation.</text>
</comment>
<comment type="similarity">
    <text evidence="4">Belongs to the glycosyltransferase 31 family. Beta3-Gal-T subfamily.</text>
</comment>
<evidence type="ECO:0000259" key="25">
    <source>
        <dbReference type="Pfam" id="PF02434"/>
    </source>
</evidence>
<keyword evidence="8" id="KW-0808">Transferase</keyword>
<evidence type="ECO:0000256" key="22">
    <source>
        <dbReference type="ARBA" id="ARBA00059245"/>
    </source>
</evidence>
<keyword evidence="9 24" id="KW-0812">Transmembrane</keyword>